<gene>
    <name evidence="2" type="ordered locus">CA_C2069</name>
</gene>
<feature type="transmembrane region" description="Helical" evidence="1">
    <location>
        <begin position="6"/>
        <end position="29"/>
    </location>
</feature>
<dbReference type="HOGENOM" id="CLU_3097155_0_0_9"/>
<name>Q97HE2_CLOAB</name>
<reference evidence="2 3" key="1">
    <citation type="journal article" date="2001" name="J. Bacteriol.">
        <title>Genome sequence and comparative analysis of the solvent-producing bacterium Clostridium acetobutylicum.</title>
        <authorList>
            <person name="Nolling J."/>
            <person name="Breton G."/>
            <person name="Omelchenko M.V."/>
            <person name="Makarova K.S."/>
            <person name="Zeng Q."/>
            <person name="Gibson R."/>
            <person name="Lee H.M."/>
            <person name="Dubois J."/>
            <person name="Qiu D."/>
            <person name="Hitti J."/>
            <person name="Wolf Y.I."/>
            <person name="Tatusov R.L."/>
            <person name="Sabathe F."/>
            <person name="Doucette-Stamm L."/>
            <person name="Soucaille P."/>
            <person name="Daly M.J."/>
            <person name="Bennett G.N."/>
            <person name="Koonin E.V."/>
            <person name="Smith D.R."/>
        </authorList>
    </citation>
    <scope>NUCLEOTIDE SEQUENCE [LARGE SCALE GENOMIC DNA]</scope>
    <source>
        <strain evidence="3">ATCC 824 / DSM 792 / JCM 1419 / LMG 5710 / VKM B-1787</strain>
    </source>
</reference>
<keyword evidence="1" id="KW-0472">Membrane</keyword>
<protein>
    <submittedName>
        <fullName evidence="2">Uncharacterized protein</fullName>
    </submittedName>
</protein>
<dbReference type="GeneID" id="45000492"/>
<keyword evidence="1" id="KW-0812">Transmembrane</keyword>
<dbReference type="STRING" id="272562.CA_C2069"/>
<dbReference type="KEGG" id="cac:CA_C2069"/>
<dbReference type="PROSITE" id="PS51257">
    <property type="entry name" value="PROKAR_LIPOPROTEIN"/>
    <property type="match status" value="1"/>
</dbReference>
<dbReference type="PATRIC" id="fig|272562.8.peg.2274"/>
<evidence type="ECO:0000313" key="3">
    <source>
        <dbReference type="Proteomes" id="UP000000814"/>
    </source>
</evidence>
<keyword evidence="3" id="KW-1185">Reference proteome</keyword>
<dbReference type="AlphaFoldDB" id="Q97HE2"/>
<evidence type="ECO:0000313" key="2">
    <source>
        <dbReference type="EMBL" id="AAK80028.1"/>
    </source>
</evidence>
<dbReference type="PIR" id="A97155">
    <property type="entry name" value="A97155"/>
</dbReference>
<sequence length="51" mass="5701">MIIRILIVIATIFVAVIFLGIIGCIKAAGKADELQREIKENERNSCEKNKN</sequence>
<proteinExistence type="predicted"/>
<evidence type="ECO:0000256" key="1">
    <source>
        <dbReference type="SAM" id="Phobius"/>
    </source>
</evidence>
<keyword evidence="1" id="KW-1133">Transmembrane helix</keyword>
<dbReference type="RefSeq" id="WP_010965369.1">
    <property type="nucleotide sequence ID" value="NC_003030.1"/>
</dbReference>
<dbReference type="Proteomes" id="UP000000814">
    <property type="component" value="Chromosome"/>
</dbReference>
<dbReference type="EMBL" id="AE001437">
    <property type="protein sequence ID" value="AAK80028.1"/>
    <property type="molecule type" value="Genomic_DNA"/>
</dbReference>
<organism evidence="2 3">
    <name type="scientific">Clostridium acetobutylicum (strain ATCC 824 / DSM 792 / JCM 1419 / IAM 19013 / LMG 5710 / NBRC 13948 / NRRL B-527 / VKM B-1787 / 2291 / W)</name>
    <dbReference type="NCBI Taxonomy" id="272562"/>
    <lineage>
        <taxon>Bacteria</taxon>
        <taxon>Bacillati</taxon>
        <taxon>Bacillota</taxon>
        <taxon>Clostridia</taxon>
        <taxon>Eubacteriales</taxon>
        <taxon>Clostridiaceae</taxon>
        <taxon>Clostridium</taxon>
    </lineage>
</organism>
<accession>Q97HE2</accession>